<dbReference type="PANTHER" id="PTHR23133:SF2">
    <property type="entry name" value="IMIDAZOLEGLYCEROL-PHOSPHATE DEHYDRATASE"/>
    <property type="match status" value="1"/>
</dbReference>
<sequence>MPNRTAKIVRTTKETKVELSIDLDGKGRNTVSTGVGFFDHMLDLLSRHSLIDLDVTADGDLHVDSHHTVEDVGIVLGQALEKAVGDKKGIYRYGWATVPMDESLAQVAVDLSGRPAFVFNVKFTGETIGQFPVELVEEFLKALATSARMNLHVTVPYGTNNHHIAEAIFKALAKAMRQATSHDPRNDEVPSTKGSLA</sequence>
<dbReference type="PANTHER" id="PTHR23133">
    <property type="entry name" value="IMIDAZOLEGLYCEROL-PHOSPHATE DEHYDRATASE HIS7"/>
    <property type="match status" value="1"/>
</dbReference>
<keyword evidence="3 6" id="KW-0028">Amino-acid biosynthesis</keyword>
<evidence type="ECO:0000313" key="9">
    <source>
        <dbReference type="Proteomes" id="UP000593765"/>
    </source>
</evidence>
<dbReference type="NCBIfam" id="NF002109">
    <property type="entry name" value="PRK00951.1-5"/>
    <property type="match status" value="1"/>
</dbReference>
<protein>
    <recommendedName>
        <fullName evidence="2 6">Imidazoleglycerol-phosphate dehydratase</fullName>
        <shortName evidence="6">IGPD</shortName>
        <ecNumber evidence="6 7">4.2.1.19</ecNumber>
    </recommendedName>
</protein>
<keyword evidence="6" id="KW-0963">Cytoplasm</keyword>
<dbReference type="GO" id="GO:0005737">
    <property type="term" value="C:cytoplasm"/>
    <property type="evidence" value="ECO:0007669"/>
    <property type="project" value="UniProtKB-SubCell"/>
</dbReference>
<dbReference type="InterPro" id="IPR000807">
    <property type="entry name" value="ImidazoleglycerolP_deHydtase"/>
</dbReference>
<proteinExistence type="inferred from homology"/>
<dbReference type="EMBL" id="CP063458">
    <property type="protein sequence ID" value="QOV89290.1"/>
    <property type="molecule type" value="Genomic_DNA"/>
</dbReference>
<comment type="subcellular location">
    <subcellularLocation>
        <location evidence="6 7">Cytoplasm</location>
    </subcellularLocation>
</comment>
<reference evidence="8 9" key="1">
    <citation type="submission" date="2020-10" db="EMBL/GenBank/DDBJ databases">
        <title>Wide distribution of Phycisphaera-like planctomycetes from WD2101 soil group in peatlands and genome analysis of the first cultivated representative.</title>
        <authorList>
            <person name="Dedysh S.N."/>
            <person name="Beletsky A.V."/>
            <person name="Ivanova A."/>
            <person name="Kulichevskaya I.S."/>
            <person name="Suzina N.E."/>
            <person name="Philippov D.A."/>
            <person name="Rakitin A.L."/>
            <person name="Mardanov A.V."/>
            <person name="Ravin N.V."/>
        </authorList>
    </citation>
    <scope>NUCLEOTIDE SEQUENCE [LARGE SCALE GENOMIC DNA]</scope>
    <source>
        <strain evidence="8 9">M1803</strain>
    </source>
</reference>
<dbReference type="FunFam" id="3.30.230.40:FF:000001">
    <property type="entry name" value="Imidazoleglycerol-phosphate dehydratase HisB"/>
    <property type="match status" value="1"/>
</dbReference>
<dbReference type="SUPFAM" id="SSF54211">
    <property type="entry name" value="Ribosomal protein S5 domain 2-like"/>
    <property type="match status" value="2"/>
</dbReference>
<dbReference type="NCBIfam" id="NF002111">
    <property type="entry name" value="PRK00951.2-1"/>
    <property type="match status" value="1"/>
</dbReference>
<organism evidence="8 9">
    <name type="scientific">Humisphaera borealis</name>
    <dbReference type="NCBI Taxonomy" id="2807512"/>
    <lineage>
        <taxon>Bacteria</taxon>
        <taxon>Pseudomonadati</taxon>
        <taxon>Planctomycetota</taxon>
        <taxon>Phycisphaerae</taxon>
        <taxon>Tepidisphaerales</taxon>
        <taxon>Tepidisphaeraceae</taxon>
        <taxon>Humisphaera</taxon>
    </lineage>
</organism>
<dbReference type="UniPathway" id="UPA00031">
    <property type="reaction ID" value="UER00011"/>
</dbReference>
<dbReference type="RefSeq" id="WP_206292320.1">
    <property type="nucleotide sequence ID" value="NZ_CP063458.1"/>
</dbReference>
<gene>
    <name evidence="6 8" type="primary">hisB</name>
    <name evidence="8" type="ORF">IPV69_24290</name>
</gene>
<dbReference type="PROSITE" id="PS00955">
    <property type="entry name" value="IGP_DEHYDRATASE_2"/>
    <property type="match status" value="1"/>
</dbReference>
<dbReference type="KEGG" id="hbs:IPV69_24290"/>
<dbReference type="FunFam" id="3.30.230.40:FF:000003">
    <property type="entry name" value="Imidazoleglycerol-phosphate dehydratase HisB"/>
    <property type="match status" value="1"/>
</dbReference>
<evidence type="ECO:0000256" key="6">
    <source>
        <dbReference type="HAMAP-Rule" id="MF_00076"/>
    </source>
</evidence>
<dbReference type="AlphaFoldDB" id="A0A7M2WXP9"/>
<comment type="pathway">
    <text evidence="1 6 7">Amino-acid biosynthesis; L-histidine biosynthesis; L-histidine from 5-phospho-alpha-D-ribose 1-diphosphate: step 6/9.</text>
</comment>
<dbReference type="CDD" id="cd07914">
    <property type="entry name" value="IGPD"/>
    <property type="match status" value="1"/>
</dbReference>
<keyword evidence="4 6" id="KW-0368">Histidine biosynthesis</keyword>
<dbReference type="PROSITE" id="PS00954">
    <property type="entry name" value="IGP_DEHYDRATASE_1"/>
    <property type="match status" value="1"/>
</dbReference>
<keyword evidence="9" id="KW-1185">Reference proteome</keyword>
<comment type="similarity">
    <text evidence="6 7">Belongs to the imidazoleglycerol-phosphate dehydratase family.</text>
</comment>
<comment type="catalytic activity">
    <reaction evidence="6 7">
        <text>D-erythro-1-(imidazol-4-yl)glycerol 3-phosphate = 3-(imidazol-4-yl)-2-oxopropyl phosphate + H2O</text>
        <dbReference type="Rhea" id="RHEA:11040"/>
        <dbReference type="ChEBI" id="CHEBI:15377"/>
        <dbReference type="ChEBI" id="CHEBI:57766"/>
        <dbReference type="ChEBI" id="CHEBI:58278"/>
        <dbReference type="EC" id="4.2.1.19"/>
    </reaction>
</comment>
<name>A0A7M2WXP9_9BACT</name>
<accession>A0A7M2WXP9</accession>
<dbReference type="InterPro" id="IPR020568">
    <property type="entry name" value="Ribosomal_Su5_D2-typ_SF"/>
</dbReference>
<evidence type="ECO:0000256" key="5">
    <source>
        <dbReference type="ARBA" id="ARBA00023239"/>
    </source>
</evidence>
<dbReference type="GO" id="GO:0000105">
    <property type="term" value="P:L-histidine biosynthetic process"/>
    <property type="evidence" value="ECO:0007669"/>
    <property type="project" value="UniProtKB-UniRule"/>
</dbReference>
<evidence type="ECO:0000256" key="4">
    <source>
        <dbReference type="ARBA" id="ARBA00023102"/>
    </source>
</evidence>
<dbReference type="Pfam" id="PF00475">
    <property type="entry name" value="IGPD"/>
    <property type="match status" value="1"/>
</dbReference>
<dbReference type="GO" id="GO:0004424">
    <property type="term" value="F:imidazoleglycerol-phosphate dehydratase activity"/>
    <property type="evidence" value="ECO:0007669"/>
    <property type="project" value="UniProtKB-UniRule"/>
</dbReference>
<dbReference type="NCBIfam" id="NF002114">
    <property type="entry name" value="PRK00951.2-4"/>
    <property type="match status" value="1"/>
</dbReference>
<evidence type="ECO:0000256" key="3">
    <source>
        <dbReference type="ARBA" id="ARBA00022605"/>
    </source>
</evidence>
<dbReference type="InterPro" id="IPR038494">
    <property type="entry name" value="IGPD_sf"/>
</dbReference>
<dbReference type="NCBIfam" id="NF002116">
    <property type="entry name" value="PRK00951.2-6"/>
    <property type="match status" value="1"/>
</dbReference>
<evidence type="ECO:0000256" key="7">
    <source>
        <dbReference type="RuleBase" id="RU000599"/>
    </source>
</evidence>
<keyword evidence="5 6" id="KW-0456">Lyase</keyword>
<dbReference type="InterPro" id="IPR020565">
    <property type="entry name" value="ImidazoleglycerP_deHydtase_CS"/>
</dbReference>
<evidence type="ECO:0000256" key="2">
    <source>
        <dbReference type="ARBA" id="ARBA00016664"/>
    </source>
</evidence>
<dbReference type="HAMAP" id="MF_00076">
    <property type="entry name" value="HisB"/>
    <property type="match status" value="1"/>
</dbReference>
<evidence type="ECO:0000313" key="8">
    <source>
        <dbReference type="EMBL" id="QOV89290.1"/>
    </source>
</evidence>
<dbReference type="EC" id="4.2.1.19" evidence="6 7"/>
<dbReference type="Gene3D" id="3.30.230.40">
    <property type="entry name" value="Imidazole glycerol phosphate dehydratase, domain 1"/>
    <property type="match status" value="2"/>
</dbReference>
<evidence type="ECO:0000256" key="1">
    <source>
        <dbReference type="ARBA" id="ARBA00005047"/>
    </source>
</evidence>
<dbReference type="Proteomes" id="UP000593765">
    <property type="component" value="Chromosome"/>
</dbReference>